<keyword evidence="1" id="KW-1133">Transmembrane helix</keyword>
<dbReference type="AlphaFoldDB" id="A8WI52"/>
<organism evidence="2 3">
    <name type="scientific">Prochlorococcus marinus subsp. pastoris (strain CCMP1986 / NIES-2087 / MED4)</name>
    <dbReference type="NCBI Taxonomy" id="59919"/>
    <lineage>
        <taxon>Bacteria</taxon>
        <taxon>Bacillati</taxon>
        <taxon>Cyanobacteriota</taxon>
        <taxon>Cyanophyceae</taxon>
        <taxon>Synechococcales</taxon>
        <taxon>Prochlorococcaceae</taxon>
        <taxon>Prochlorococcus</taxon>
    </lineage>
</organism>
<proteinExistence type="predicted"/>
<accession>A8WI52</accession>
<reference evidence="2 3" key="1">
    <citation type="journal article" date="2003" name="Nature">
        <title>Genome divergence in two Prochlorococcus ecotypes reflects oceanic niche differentiation.</title>
        <authorList>
            <person name="Rocap G."/>
            <person name="Larimer F.W."/>
            <person name="Lamerdin J.E."/>
            <person name="Malfatti S."/>
            <person name="Chain P."/>
            <person name="Ahlgren N.A."/>
            <person name="Arellano A."/>
            <person name="Coleman M."/>
            <person name="Hauser L."/>
            <person name="Hess W.R."/>
            <person name="Johnson Z.I."/>
            <person name="Land M.L."/>
            <person name="Lindell D."/>
            <person name="Post A.F."/>
            <person name="Regala W."/>
            <person name="Shah M."/>
            <person name="Shaw S.L."/>
            <person name="Steglich C."/>
            <person name="Sullivan M.B."/>
            <person name="Ting C.S."/>
            <person name="Tolonen A."/>
            <person name="Webb E.A."/>
            <person name="Zinser E.R."/>
            <person name="Chisholm S.W."/>
        </authorList>
    </citation>
    <scope>NUCLEOTIDE SEQUENCE [LARGE SCALE GENOMIC DNA]</scope>
    <source>
        <strain evidence="3">CCMP1986 / NIES-2087 / MED4</strain>
    </source>
</reference>
<feature type="transmembrane region" description="Helical" evidence="1">
    <location>
        <begin position="15"/>
        <end position="37"/>
    </location>
</feature>
<sequence length="76" mass="8738">MTWITQMQDQRIEKIAAVTVNITKVLAIIYFGLVEVFKIGKLTRKILVTESNNSQKWASKTYSILKIRQARQKLAA</sequence>
<gene>
    <name evidence="2" type="ordered locus">PMM1839</name>
</gene>
<protein>
    <submittedName>
        <fullName evidence="2">Uncharacterized protein</fullName>
    </submittedName>
</protein>
<dbReference type="Proteomes" id="UP000001026">
    <property type="component" value="Chromosome"/>
</dbReference>
<keyword evidence="1" id="KW-0812">Transmembrane</keyword>
<evidence type="ECO:0000313" key="3">
    <source>
        <dbReference type="Proteomes" id="UP000001026"/>
    </source>
</evidence>
<dbReference type="KEGG" id="pmm:PMM1839"/>
<dbReference type="EMBL" id="BX548174">
    <property type="protein sequence ID" value="CAP16343.1"/>
    <property type="molecule type" value="Genomic_DNA"/>
</dbReference>
<keyword evidence="1" id="KW-0472">Membrane</keyword>
<evidence type="ECO:0000256" key="1">
    <source>
        <dbReference type="SAM" id="Phobius"/>
    </source>
</evidence>
<evidence type="ECO:0000313" key="2">
    <source>
        <dbReference type="EMBL" id="CAP16343.1"/>
    </source>
</evidence>
<dbReference type="STRING" id="59919.PMM1839"/>
<name>A8WI52_PROMP</name>
<dbReference type="HOGENOM" id="CLU_2736802_0_0_3"/>